<dbReference type="Proteomes" id="UP001061958">
    <property type="component" value="Unassembled WGS sequence"/>
</dbReference>
<dbReference type="SUPFAM" id="SSF51338">
    <property type="entry name" value="Composite domain of metallo-dependent hydrolases"/>
    <property type="match status" value="1"/>
</dbReference>
<evidence type="ECO:0000256" key="2">
    <source>
        <dbReference type="ARBA" id="ARBA00022679"/>
    </source>
</evidence>
<gene>
    <name evidence="9" type="ORF">GpartN1_g6694.t1</name>
</gene>
<keyword evidence="3" id="KW-0479">Metal-binding</keyword>
<reference evidence="9" key="1">
    <citation type="journal article" date="2022" name="Proc. Natl. Acad. Sci. U.S.A.">
        <title>Life cycle and functional genomics of the unicellular red alga Galdieria for elucidating algal and plant evolution and industrial use.</title>
        <authorList>
            <person name="Hirooka S."/>
            <person name="Itabashi T."/>
            <person name="Ichinose T.M."/>
            <person name="Onuma R."/>
            <person name="Fujiwara T."/>
            <person name="Yamashita S."/>
            <person name="Jong L.W."/>
            <person name="Tomita R."/>
            <person name="Iwane A.H."/>
            <person name="Miyagishima S.Y."/>
        </authorList>
    </citation>
    <scope>NUCLEOTIDE SEQUENCE</scope>
    <source>
        <strain evidence="9">NBRC 102759</strain>
    </source>
</reference>
<accession>A0A9C7UTI8</accession>
<dbReference type="Gene3D" id="3.40.50.1580">
    <property type="entry name" value="Nucleoside phosphorylase domain"/>
    <property type="match status" value="1"/>
</dbReference>
<dbReference type="Pfam" id="PF01979">
    <property type="entry name" value="Amidohydro_1"/>
    <property type="match status" value="1"/>
</dbReference>
<dbReference type="GO" id="GO:0006166">
    <property type="term" value="P:purine ribonucleoside salvage"/>
    <property type="evidence" value="ECO:0007669"/>
    <property type="project" value="UniProtKB-KW"/>
</dbReference>
<comment type="caution">
    <text evidence="9">The sequence shown here is derived from an EMBL/GenBank/DDBJ whole genome shotgun (WGS) entry which is preliminary data.</text>
</comment>
<dbReference type="InterPro" id="IPR032466">
    <property type="entry name" value="Metal_Hydrolase"/>
</dbReference>
<dbReference type="GO" id="GO:0016814">
    <property type="term" value="F:hydrolase activity, acting on carbon-nitrogen (but not peptide) bonds, in cyclic amidines"/>
    <property type="evidence" value="ECO:0007669"/>
    <property type="project" value="UniProtKB-ARBA"/>
</dbReference>
<dbReference type="InterPro" id="IPR011059">
    <property type="entry name" value="Metal-dep_hydrolase_composite"/>
</dbReference>
<feature type="domain" description="Amidohydrolase-related" evidence="8">
    <location>
        <begin position="329"/>
        <end position="688"/>
    </location>
</feature>
<dbReference type="InterPro" id="IPR050287">
    <property type="entry name" value="MTA/SAH_deaminase"/>
</dbReference>
<dbReference type="Gene3D" id="3.20.20.140">
    <property type="entry name" value="Metal-dependent hydrolases"/>
    <property type="match status" value="1"/>
</dbReference>
<evidence type="ECO:0000259" key="7">
    <source>
        <dbReference type="Pfam" id="PF01048"/>
    </source>
</evidence>
<evidence type="ECO:0000313" key="9">
    <source>
        <dbReference type="EMBL" id="GJQ14903.1"/>
    </source>
</evidence>
<dbReference type="SUPFAM" id="SSF53167">
    <property type="entry name" value="Purine and uridine phosphorylases"/>
    <property type="match status" value="1"/>
</dbReference>
<protein>
    <submittedName>
        <fullName evidence="9">Uncharacterized protein</fullName>
    </submittedName>
</protein>
<dbReference type="InterPro" id="IPR006680">
    <property type="entry name" value="Amidohydro-rel"/>
</dbReference>
<keyword evidence="4" id="KW-0660">Purine salvage</keyword>
<dbReference type="GO" id="GO:0017061">
    <property type="term" value="F:S-methyl-5-thioadenosine phosphorylase activity"/>
    <property type="evidence" value="ECO:0007669"/>
    <property type="project" value="InterPro"/>
</dbReference>
<evidence type="ECO:0000256" key="1">
    <source>
        <dbReference type="ARBA" id="ARBA00022676"/>
    </source>
</evidence>
<proteinExistence type="predicted"/>
<keyword evidence="1" id="KW-0328">Glycosyltransferase</keyword>
<dbReference type="PANTHER" id="PTHR43794">
    <property type="entry name" value="AMINOHYDROLASE SSNA-RELATED"/>
    <property type="match status" value="1"/>
</dbReference>
<evidence type="ECO:0000256" key="4">
    <source>
        <dbReference type="ARBA" id="ARBA00022726"/>
    </source>
</evidence>
<dbReference type="GO" id="GO:0046872">
    <property type="term" value="F:metal ion binding"/>
    <property type="evidence" value="ECO:0007669"/>
    <property type="project" value="UniProtKB-KW"/>
</dbReference>
<keyword evidence="2" id="KW-0808">Transferase</keyword>
<dbReference type="Gene3D" id="2.30.40.10">
    <property type="entry name" value="Urease, subunit C, domain 1"/>
    <property type="match status" value="1"/>
</dbReference>
<dbReference type="InterPro" id="IPR000845">
    <property type="entry name" value="Nucleoside_phosphorylase_d"/>
</dbReference>
<evidence type="ECO:0000313" key="10">
    <source>
        <dbReference type="Proteomes" id="UP001061958"/>
    </source>
</evidence>
<dbReference type="AlphaFoldDB" id="A0A9C7UTI8"/>
<dbReference type="GO" id="GO:0019239">
    <property type="term" value="F:deaminase activity"/>
    <property type="evidence" value="ECO:0007669"/>
    <property type="project" value="UniProtKB-ARBA"/>
</dbReference>
<dbReference type="Pfam" id="PF01048">
    <property type="entry name" value="PNP_UDP_1"/>
    <property type="match status" value="1"/>
</dbReference>
<evidence type="ECO:0000256" key="5">
    <source>
        <dbReference type="ARBA" id="ARBA00022801"/>
    </source>
</evidence>
<dbReference type="PANTHER" id="PTHR43794:SF11">
    <property type="entry name" value="AMIDOHYDROLASE-RELATED DOMAIN-CONTAINING PROTEIN"/>
    <property type="match status" value="1"/>
</dbReference>
<evidence type="ECO:0000256" key="3">
    <source>
        <dbReference type="ARBA" id="ARBA00022723"/>
    </source>
</evidence>
<feature type="domain" description="Nucleoside phosphorylase" evidence="7">
    <location>
        <begin position="60"/>
        <end position="234"/>
    </location>
</feature>
<dbReference type="OrthoDB" id="194468at2759"/>
<dbReference type="InterPro" id="IPR010044">
    <property type="entry name" value="MTAP"/>
</dbReference>
<dbReference type="CDD" id="cd01298">
    <property type="entry name" value="ATZ_TRZ_like"/>
    <property type="match status" value="1"/>
</dbReference>
<reference evidence="9" key="2">
    <citation type="submission" date="2022-01" db="EMBL/GenBank/DDBJ databases">
        <authorList>
            <person name="Hirooka S."/>
            <person name="Miyagishima S.Y."/>
        </authorList>
    </citation>
    <scope>NUCLEOTIDE SEQUENCE</scope>
    <source>
        <strain evidence="9">NBRC 102759</strain>
    </source>
</reference>
<evidence type="ECO:0000256" key="6">
    <source>
        <dbReference type="ARBA" id="ARBA00022833"/>
    </source>
</evidence>
<dbReference type="EMBL" id="BQMJ01000061">
    <property type="protein sequence ID" value="GJQ14903.1"/>
    <property type="molecule type" value="Genomic_DNA"/>
</dbReference>
<evidence type="ECO:0000259" key="8">
    <source>
        <dbReference type="Pfam" id="PF01979"/>
    </source>
</evidence>
<dbReference type="CDD" id="cd09010">
    <property type="entry name" value="MTAP_SsMTAPII_like_MTIP"/>
    <property type="match status" value="1"/>
</dbReference>
<keyword evidence="6" id="KW-0862">Zinc</keyword>
<sequence>MAIAVIGGTALLKSNLFAHFKPKQVETKFGKVILYVDDQQNCIFLQRHHADASIQGAYSLPHLINHRANLVALSQLNVQSIVAICSVGSLKPSLAPGTIVIPNDFAALFSPPVTIFDDNQSHIVAGIHPTWREEIISILQREGVELSTRGVYVQTQGPRFETATESMFLSQLGDVVGMTAATEAVLSSELGIPYAMVCSVDNYANGIAFQTLSTEEFQSSVIQHQKHVEKIVSCLVKHVLGFSCYHRTVFESPVRLDTRKEVDCMIHARWIITMDDHPHSLSNSHPREHYLKDYCLIIDDGIIEHILPQEIAQKSYRAREQEYLSNHCLLPGFINAHSHAGLAFFRGMKEEQNLNRWLRETIWPMEDAYLQVYLRDATFLAVAEMIRNGITCFNDMYWIPRNTCQVAKQVGIRAMVGIVAIEFQKECNSTLEYIEKGQNVWQEFQHCDTLHFCYAPHAPYTVNDQTWQSIIQRSLSNGLPIHTHLHETTEECDASMKLDRNSSVCHLSDNPARPLSNLKKLGLLDCHVIAAHMVEINGEELEWLASCKNFHVVHCPTSNMKLGCGFCPVERLLGAGINVALGTDSCGSNNSLDMLQEIKLAALLAKGRTKDSTSVPAYEALSMATSRAARALGLQDKIGSLTVGKAADVIAIDLKTFVETNPVYNPVSSVVYSAKREQVTDVWVQGRRLMKDRYLTTLSLEKVLKHVDRWQDFLSMQSSIEKVGNHQ</sequence>
<organism evidence="9 10">
    <name type="scientific">Galdieria partita</name>
    <dbReference type="NCBI Taxonomy" id="83374"/>
    <lineage>
        <taxon>Eukaryota</taxon>
        <taxon>Rhodophyta</taxon>
        <taxon>Bangiophyceae</taxon>
        <taxon>Galdieriales</taxon>
        <taxon>Galdieriaceae</taxon>
        <taxon>Galdieria</taxon>
    </lineage>
</organism>
<keyword evidence="10" id="KW-1185">Reference proteome</keyword>
<dbReference type="InterPro" id="IPR035994">
    <property type="entry name" value="Nucleoside_phosphorylase_sf"/>
</dbReference>
<dbReference type="SUPFAM" id="SSF51556">
    <property type="entry name" value="Metallo-dependent hydrolases"/>
    <property type="match status" value="1"/>
</dbReference>
<keyword evidence="5" id="KW-0378">Hydrolase</keyword>
<name>A0A9C7UTI8_9RHOD</name>
<dbReference type="FunFam" id="3.20.20.140:FF:000014">
    <property type="entry name" value="5-methylthioadenosine/S-adenosylhomocysteine deaminase"/>
    <property type="match status" value="1"/>
</dbReference>